<evidence type="ECO:0000256" key="2">
    <source>
        <dbReference type="SAM" id="MobiDB-lite"/>
    </source>
</evidence>
<evidence type="ECO:0000313" key="4">
    <source>
        <dbReference type="Proteomes" id="UP000886520"/>
    </source>
</evidence>
<gene>
    <name evidence="3" type="ORF">GOP47_0011597</name>
</gene>
<keyword evidence="4" id="KW-1185">Reference proteome</keyword>
<name>A0A9D4ZFJ5_ADICA</name>
<feature type="region of interest" description="Disordered" evidence="2">
    <location>
        <begin position="1"/>
        <end position="80"/>
    </location>
</feature>
<dbReference type="Proteomes" id="UP000886520">
    <property type="component" value="Chromosome 11"/>
</dbReference>
<feature type="compositionally biased region" description="Basic and acidic residues" evidence="2">
    <location>
        <begin position="62"/>
        <end position="76"/>
    </location>
</feature>
<organism evidence="3 4">
    <name type="scientific">Adiantum capillus-veneris</name>
    <name type="common">Maidenhair fern</name>
    <dbReference type="NCBI Taxonomy" id="13818"/>
    <lineage>
        <taxon>Eukaryota</taxon>
        <taxon>Viridiplantae</taxon>
        <taxon>Streptophyta</taxon>
        <taxon>Embryophyta</taxon>
        <taxon>Tracheophyta</taxon>
        <taxon>Polypodiopsida</taxon>
        <taxon>Polypodiidae</taxon>
        <taxon>Polypodiales</taxon>
        <taxon>Pteridineae</taxon>
        <taxon>Pteridaceae</taxon>
        <taxon>Vittarioideae</taxon>
        <taxon>Adiantum</taxon>
    </lineage>
</organism>
<accession>A0A9D4ZFJ5</accession>
<dbReference type="EMBL" id="JABFUD020000011">
    <property type="protein sequence ID" value="KAI5073584.1"/>
    <property type="molecule type" value="Genomic_DNA"/>
</dbReference>
<dbReference type="AlphaFoldDB" id="A0A9D4ZFJ5"/>
<feature type="compositionally biased region" description="Pro residues" evidence="2">
    <location>
        <begin position="1"/>
        <end position="10"/>
    </location>
</feature>
<feature type="compositionally biased region" description="Basic and acidic residues" evidence="2">
    <location>
        <begin position="27"/>
        <end position="43"/>
    </location>
</feature>
<sequence length="177" mass="20284">MSPSTSPPPQSQKIPVVQDTSVLTSASDRKTSSRSVHFKDPNEGPKQMLPDSNHLATSFKNGVDKLEDQHNSRLQDDNPASLKSQIAHLKTMNKSLKLEVENLAKEKKSMFSEFSDVKRDRDQSKKRLASLEDQHIQAFKRFISRPRIVEVRQKKPNLLCRLLRRKKRPSLELVEES</sequence>
<comment type="caution">
    <text evidence="3">The sequence shown here is derived from an EMBL/GenBank/DDBJ whole genome shotgun (WGS) entry which is preliminary data.</text>
</comment>
<proteinExistence type="predicted"/>
<feature type="coiled-coil region" evidence="1">
    <location>
        <begin position="86"/>
        <end position="134"/>
    </location>
</feature>
<reference evidence="3" key="1">
    <citation type="submission" date="2021-01" db="EMBL/GenBank/DDBJ databases">
        <title>Adiantum capillus-veneris genome.</title>
        <authorList>
            <person name="Fang Y."/>
            <person name="Liao Q."/>
        </authorList>
    </citation>
    <scope>NUCLEOTIDE SEQUENCE</scope>
    <source>
        <strain evidence="3">H3</strain>
        <tissue evidence="3">Leaf</tissue>
    </source>
</reference>
<keyword evidence="1" id="KW-0175">Coiled coil</keyword>
<evidence type="ECO:0000256" key="1">
    <source>
        <dbReference type="SAM" id="Coils"/>
    </source>
</evidence>
<evidence type="ECO:0000313" key="3">
    <source>
        <dbReference type="EMBL" id="KAI5073584.1"/>
    </source>
</evidence>
<protein>
    <submittedName>
        <fullName evidence="3">Uncharacterized protein</fullName>
    </submittedName>
</protein>